<dbReference type="AlphaFoldDB" id="H6N7V9"/>
<protein>
    <submittedName>
        <fullName evidence="2">Uncharacterized protein</fullName>
    </submittedName>
</protein>
<dbReference type="KEGG" id="mhe:MHC_04375"/>
<evidence type="ECO:0000313" key="2">
    <source>
        <dbReference type="EMBL" id="AEW45731.2"/>
    </source>
</evidence>
<evidence type="ECO:0000256" key="1">
    <source>
        <dbReference type="ARBA" id="ARBA00010828"/>
    </source>
</evidence>
<dbReference type="Pfam" id="PF12506">
    <property type="entry name" value="DUF3713"/>
    <property type="match status" value="1"/>
</dbReference>
<organism evidence="2 3">
    <name type="scientific">Mycoplasma haemocanis (strain Illinois)</name>
    <dbReference type="NCBI Taxonomy" id="1111676"/>
    <lineage>
        <taxon>Bacteria</taxon>
        <taxon>Bacillati</taxon>
        <taxon>Mycoplasmatota</taxon>
        <taxon>Mollicutes</taxon>
        <taxon>Mycoplasmataceae</taxon>
        <taxon>Mycoplasma</taxon>
    </lineage>
</organism>
<keyword evidence="3" id="KW-1185">Reference proteome</keyword>
<dbReference type="STRING" id="1111676.MHC_04375"/>
<dbReference type="EMBL" id="CP003199">
    <property type="protein sequence ID" value="AEW45731.2"/>
    <property type="molecule type" value="Genomic_DNA"/>
</dbReference>
<accession>H6N7V9</accession>
<reference evidence="2 3" key="1">
    <citation type="journal article" date="2012" name="J. Bacteriol.">
        <title>Complete genome sequence of Mycoplasma haemocanis strain Illinois.</title>
        <authorList>
            <person name="do Nascimento N.C."/>
            <person name="Guimaraes A.M."/>
            <person name="Santos A.P."/>
            <person name="Sanmiguel P.J."/>
            <person name="Messick J.B."/>
        </authorList>
    </citation>
    <scope>NUCLEOTIDE SEQUENCE [LARGE SCALE GENOMIC DNA]</scope>
    <source>
        <strain evidence="2 3">Illinois</strain>
    </source>
</reference>
<dbReference type="HOGENOM" id="CLU_261433_0_0_14"/>
<sequence>MLEMLNWPFLKRLLFIGSLTSLSTVPLVLISKFSALGRENYISDFKKDLRLIGSKYSEKFGIAEFTKEALRAEEMQLSIYEIFARDILGRYLERTTIDSLKQEYLTFVKDEQKDFDNLLKSTRERHTSGQPAINRILDENGGSRESMKRRLLNKKSYDLLKKQILNFNKDNFTLNKNVTDNPRTHFIRGSHFFSKSELLNKDNWKYIGLYPTLFDEGFVADQESFQKEKFEFLRYAWEKWFNEVKPFYAWMSLWKYKADATKSELEKVYDSSQLNGDFPNKASYEFPLFDSDDNKKLSTATKFHRFWKNIVSKGNSFRSVPKSYTDDSSTSIYVEGANMYEQLYIKFAAAVNYKYSKLLNSSSTNNTINLVEKNKNPSHPLDLFAKSTSTTSQSYLKVDKSILKQQQQQHEEFSDAVEVKDTPWIFIRNQAGIHGIALDSHHLNNPTPKDIFNHFNFRTLQTLNNRSFKFEDVLDLNAEQPINAFKDWISKSFDRMLLSYVLDRPFSDFSKYKDPDIASFKEVFDKRENLFYLSEKWKKILLLRKSLIGEYARFGWSVSSSSFDKTDKKHGLASPIPYPITVSSGNEEVVFKDLEKLFDVNFYENSVSGSGLLDKFSKSNSAYEGVLNKWINERNLSVNVGRSDFFQSDRIFTNNFLVNEVVDTFLDKGESFKQMLFKYELKNNYLGKSFFGANGYINVGDQSLLIKAPNSSSTSLSGNDFLDRTDGIANSSNVIKLTKDMNEMIQRFYYGQHYLKSAEDNPLGILRHGSGVLKEISDSDTANSGKSEFRKKLENELLTSAQGSFEKHYFLNGPQAKEAHLQFLATLTYLVKDDFKNFMSLMKSVVTPKSDAYFLWESIDNRAPSKLKTGKNFLDNPFLRPNGFKIENSTNKEIGSFYNYLKSHFSPYKQSAQAQAQAQHNKHFYKGLLVLNTSHGWASTGVASEDRDKFVSETLYNFGTSREELNKYVLGISTEEDYKEIVEKIKKILKDNKDKLAPLDLNTIYFSDNNSGYRVLTLEEKKNLLSAIVNSVKTNITDGKISKSQYKDTFLVDPDSNFHPIGKSHSVPNNNKEEVIEESKHLPQHLKGKKVDESEVSDGRYIAIQVSSSVFSNFENFKKYVNENLSREVFWKWVIDVALKKEVQEIAVKDLEGGADKQKSFDKKWKESATYRYAM</sequence>
<evidence type="ECO:0000313" key="3">
    <source>
        <dbReference type="Proteomes" id="UP000009135"/>
    </source>
</evidence>
<gene>
    <name evidence="2" type="ordered locus">MHC_04375</name>
</gene>
<dbReference type="InterPro" id="IPR022186">
    <property type="entry name" value="DUF3713"/>
</dbReference>
<name>H6N7V9_MYCHN</name>
<dbReference type="Proteomes" id="UP000009135">
    <property type="component" value="Chromosome"/>
</dbReference>
<comment type="similarity">
    <text evidence="1">Belongs to the MG307/MG309/MG338 family.</text>
</comment>
<proteinExistence type="inferred from homology"/>